<feature type="compositionally biased region" description="Polar residues" evidence="1">
    <location>
        <begin position="1"/>
        <end position="11"/>
    </location>
</feature>
<gene>
    <name evidence="2" type="ORF">FRACYDRAFT_232058</name>
</gene>
<protein>
    <recommendedName>
        <fullName evidence="4">tRNA-splicing endonuclease subunit Sen54 N-terminal domain-containing protein</fullName>
    </recommendedName>
</protein>
<dbReference type="PANTHER" id="PTHR21027:SF1">
    <property type="entry name" value="TRNA-SPLICING ENDONUCLEASE SUBUNIT SEN54"/>
    <property type="match status" value="1"/>
</dbReference>
<proteinExistence type="predicted"/>
<dbReference type="OrthoDB" id="408683at2759"/>
<dbReference type="InterPro" id="IPR024337">
    <property type="entry name" value="tRNA_splic_suSen54"/>
</dbReference>
<name>A0A1E7FUT9_9STRA</name>
<reference evidence="2 3" key="1">
    <citation type="submission" date="2016-09" db="EMBL/GenBank/DDBJ databases">
        <title>Extensive genetic diversity and differential bi-allelic expression allows diatom success in the polar Southern Ocean.</title>
        <authorList>
            <consortium name="DOE Joint Genome Institute"/>
            <person name="Mock T."/>
            <person name="Otillar R.P."/>
            <person name="Strauss J."/>
            <person name="Dupont C."/>
            <person name="Frickenhaus S."/>
            <person name="Maumus F."/>
            <person name="Mcmullan M."/>
            <person name="Sanges R."/>
            <person name="Schmutz J."/>
            <person name="Toseland A."/>
            <person name="Valas R."/>
            <person name="Veluchamy A."/>
            <person name="Ward B.J."/>
            <person name="Allen A."/>
            <person name="Barry K."/>
            <person name="Falciatore A."/>
            <person name="Ferrante M."/>
            <person name="Fortunato A.E."/>
            <person name="Gloeckner G."/>
            <person name="Gruber A."/>
            <person name="Hipkin R."/>
            <person name="Janech M."/>
            <person name="Kroth P."/>
            <person name="Leese F."/>
            <person name="Lindquist E."/>
            <person name="Lyon B.R."/>
            <person name="Martin J."/>
            <person name="Mayer C."/>
            <person name="Parker M."/>
            <person name="Quesneville H."/>
            <person name="Raymond J."/>
            <person name="Uhlig C."/>
            <person name="Valentin K.U."/>
            <person name="Worden A.Z."/>
            <person name="Armbrust E.V."/>
            <person name="Bowler C."/>
            <person name="Green B."/>
            <person name="Moulton V."/>
            <person name="Van Oosterhout C."/>
            <person name="Grigoriev I."/>
        </authorList>
    </citation>
    <scope>NUCLEOTIDE SEQUENCE [LARGE SCALE GENOMIC DNA]</scope>
    <source>
        <strain evidence="2 3">CCMP1102</strain>
    </source>
</reference>
<feature type="compositionally biased region" description="Basic and acidic residues" evidence="1">
    <location>
        <begin position="262"/>
        <end position="273"/>
    </location>
</feature>
<evidence type="ECO:0000313" key="2">
    <source>
        <dbReference type="EMBL" id="OEU21912.1"/>
    </source>
</evidence>
<evidence type="ECO:0000256" key="1">
    <source>
        <dbReference type="SAM" id="MobiDB-lite"/>
    </source>
</evidence>
<dbReference type="KEGG" id="fcy:FRACYDRAFT_232058"/>
<dbReference type="InParanoid" id="A0A1E7FUT9"/>
<feature type="compositionally biased region" description="Low complexity" evidence="1">
    <location>
        <begin position="243"/>
        <end position="261"/>
    </location>
</feature>
<dbReference type="Proteomes" id="UP000095751">
    <property type="component" value="Unassembled WGS sequence"/>
</dbReference>
<dbReference type="GO" id="GO:0000379">
    <property type="term" value="P:tRNA-type intron splice site recognition and cleavage"/>
    <property type="evidence" value="ECO:0007669"/>
    <property type="project" value="TreeGrafter"/>
</dbReference>
<evidence type="ECO:0008006" key="4">
    <source>
        <dbReference type="Google" id="ProtNLM"/>
    </source>
</evidence>
<sequence>MSSEINNNEGKPTSEDPSKFITEYDANERMLDSRSTNTNANINIDDGKKLATNKDTINNKEDELSVFHDRPIVCILEEPLRRSSTVSTTTTTKRRRCRMFRVIRSKGKALASGGFGVTVVTSSNGKESDTSAEYLFMEEVLFLHERGLARVLMSTSATREEEIDDVGQNKDIINDIVTSLDTSQLYQLLPIMGISLAVYRVYSHLRQQDFRVLRHDPNRYGILCRQQKHQEDKRIRQQEYQKDQQQQQQEQQQQQQQQQHQQLKEEEGEKDCNTEQNSDSLPHKTNRKQSLRLRHQVRDSIQNAEPPSIPFPDGNNNGEDNKDDDSNSHKHDDDKIRLCWDAYNPNSNFGKTHPGKPNFYVAATYYNVPTVRFSDLKALIREQCNGIPLKVATVSDSGTVVMFGVTDYGIPPLVKAAQSENNN</sequence>
<feature type="region of interest" description="Disordered" evidence="1">
    <location>
        <begin position="1"/>
        <end position="21"/>
    </location>
</feature>
<dbReference type="GO" id="GO:0000214">
    <property type="term" value="C:tRNA-intron endonuclease complex"/>
    <property type="evidence" value="ECO:0007669"/>
    <property type="project" value="TreeGrafter"/>
</dbReference>
<dbReference type="PANTHER" id="PTHR21027">
    <property type="entry name" value="TRNA-SPLICING ENDONUCLEASE SUBUNIT SEN54"/>
    <property type="match status" value="1"/>
</dbReference>
<feature type="compositionally biased region" description="Basic residues" evidence="1">
    <location>
        <begin position="284"/>
        <end position="295"/>
    </location>
</feature>
<accession>A0A1E7FUT9</accession>
<feature type="compositionally biased region" description="Basic and acidic residues" evidence="1">
    <location>
        <begin position="228"/>
        <end position="242"/>
    </location>
</feature>
<dbReference type="EMBL" id="KV784353">
    <property type="protein sequence ID" value="OEU21912.1"/>
    <property type="molecule type" value="Genomic_DNA"/>
</dbReference>
<feature type="region of interest" description="Disordered" evidence="1">
    <location>
        <begin position="226"/>
        <end position="332"/>
    </location>
</feature>
<dbReference type="AlphaFoldDB" id="A0A1E7FUT9"/>
<organism evidence="2 3">
    <name type="scientific">Fragilariopsis cylindrus CCMP1102</name>
    <dbReference type="NCBI Taxonomy" id="635003"/>
    <lineage>
        <taxon>Eukaryota</taxon>
        <taxon>Sar</taxon>
        <taxon>Stramenopiles</taxon>
        <taxon>Ochrophyta</taxon>
        <taxon>Bacillariophyta</taxon>
        <taxon>Bacillariophyceae</taxon>
        <taxon>Bacillariophycidae</taxon>
        <taxon>Bacillariales</taxon>
        <taxon>Bacillariaceae</taxon>
        <taxon>Fragilariopsis</taxon>
    </lineage>
</organism>
<keyword evidence="3" id="KW-1185">Reference proteome</keyword>
<evidence type="ECO:0000313" key="3">
    <source>
        <dbReference type="Proteomes" id="UP000095751"/>
    </source>
</evidence>